<keyword evidence="1" id="KW-1133">Transmembrane helix</keyword>
<dbReference type="CDD" id="cd00118">
    <property type="entry name" value="LysM"/>
    <property type="match status" value="1"/>
</dbReference>
<dbReference type="Pfam" id="PF01476">
    <property type="entry name" value="LysM"/>
    <property type="match status" value="1"/>
</dbReference>
<dbReference type="InterPro" id="IPR018392">
    <property type="entry name" value="LysM"/>
</dbReference>
<name>A0A556QRW4_9BACT</name>
<evidence type="ECO:0000259" key="2">
    <source>
        <dbReference type="PROSITE" id="PS51782"/>
    </source>
</evidence>
<protein>
    <submittedName>
        <fullName evidence="3">LysM peptidoglycan-binding domain-containing protein</fullName>
    </submittedName>
</protein>
<dbReference type="SMART" id="SM00257">
    <property type="entry name" value="LysM"/>
    <property type="match status" value="1"/>
</dbReference>
<evidence type="ECO:0000313" key="3">
    <source>
        <dbReference type="EMBL" id="TSJ79386.1"/>
    </source>
</evidence>
<dbReference type="Gene3D" id="3.10.350.10">
    <property type="entry name" value="LysM domain"/>
    <property type="match status" value="1"/>
</dbReference>
<dbReference type="AlphaFoldDB" id="A0A556QRW4"/>
<keyword evidence="4" id="KW-1185">Reference proteome</keyword>
<keyword evidence="1" id="KW-0472">Membrane</keyword>
<accession>A0A556QRW4</accession>
<reference evidence="3 4" key="1">
    <citation type="submission" date="2019-07" db="EMBL/GenBank/DDBJ databases">
        <title>Description of 53C-WASEF.</title>
        <authorList>
            <person name="Pitt A."/>
            <person name="Hahn M.W."/>
        </authorList>
    </citation>
    <scope>NUCLEOTIDE SEQUENCE [LARGE SCALE GENOMIC DNA]</scope>
    <source>
        <strain evidence="3 4">53C-WASEF</strain>
    </source>
</reference>
<dbReference type="InterPro" id="IPR036779">
    <property type="entry name" value="LysM_dom_sf"/>
</dbReference>
<dbReference type="PROSITE" id="PS51782">
    <property type="entry name" value="LYSM"/>
    <property type="match status" value="1"/>
</dbReference>
<keyword evidence="1" id="KW-0812">Transmembrane</keyword>
<feature type="transmembrane region" description="Helical" evidence="1">
    <location>
        <begin position="12"/>
        <end position="32"/>
    </location>
</feature>
<dbReference type="RefSeq" id="WP_144229893.1">
    <property type="nucleotide sequence ID" value="NZ_CBCRVV010000007.1"/>
</dbReference>
<organism evidence="3 4">
    <name type="scientific">Rariglobus hedericola</name>
    <dbReference type="NCBI Taxonomy" id="2597822"/>
    <lineage>
        <taxon>Bacteria</taxon>
        <taxon>Pseudomonadati</taxon>
        <taxon>Verrucomicrobiota</taxon>
        <taxon>Opitutia</taxon>
        <taxon>Opitutales</taxon>
        <taxon>Opitutaceae</taxon>
        <taxon>Rariglobus</taxon>
    </lineage>
</organism>
<comment type="caution">
    <text evidence="3">The sequence shown here is derived from an EMBL/GenBank/DDBJ whole genome shotgun (WGS) entry which is preliminary data.</text>
</comment>
<dbReference type="SUPFAM" id="SSF54106">
    <property type="entry name" value="LysM domain"/>
    <property type="match status" value="1"/>
</dbReference>
<evidence type="ECO:0000313" key="4">
    <source>
        <dbReference type="Proteomes" id="UP000315648"/>
    </source>
</evidence>
<sequence>MDTISRENNSYLPVAGVIVGVLALVLSGVALAKISSAKKEISAQVEPLSLKIDEAEGQARNAAASADKASGNINKLATDTQSAFQQVAQELGNIRGEITKVQEAKVTKAAPGKAAAGPVVAGADEYIIKSGDTFAKIARAQGATLADVQAVNPGVDAGKLKVGQKIKLPAKK</sequence>
<proteinExistence type="predicted"/>
<dbReference type="Proteomes" id="UP000315648">
    <property type="component" value="Unassembled WGS sequence"/>
</dbReference>
<dbReference type="OrthoDB" id="193481at2"/>
<gene>
    <name evidence="3" type="ORF">FPL22_08880</name>
</gene>
<feature type="domain" description="LysM" evidence="2">
    <location>
        <begin position="124"/>
        <end position="168"/>
    </location>
</feature>
<evidence type="ECO:0000256" key="1">
    <source>
        <dbReference type="SAM" id="Phobius"/>
    </source>
</evidence>
<dbReference type="EMBL" id="VMBG01000001">
    <property type="protein sequence ID" value="TSJ79386.1"/>
    <property type="molecule type" value="Genomic_DNA"/>
</dbReference>